<comment type="caution">
    <text evidence="2">The sequence shown here is derived from an EMBL/GenBank/DDBJ whole genome shotgun (WGS) entry which is preliminary data.</text>
</comment>
<reference evidence="2 3" key="1">
    <citation type="submission" date="2021-06" db="EMBL/GenBank/DDBJ databases">
        <title>Caerostris darwini draft genome.</title>
        <authorList>
            <person name="Kono N."/>
            <person name="Arakawa K."/>
        </authorList>
    </citation>
    <scope>NUCLEOTIDE SEQUENCE [LARGE SCALE GENOMIC DNA]</scope>
</reference>
<accession>A0AAV4X111</accession>
<keyword evidence="3" id="KW-1185">Reference proteome</keyword>
<sequence length="83" mass="9612">MFLATSGSVRCPNLLARFQWIFHTFLAFIFTVVPCHMSVTEIFLRSLPSTHSRNNTPNRCDRSSLRPVEFPLSHLEDSHHSRL</sequence>
<keyword evidence="1" id="KW-0472">Membrane</keyword>
<feature type="transmembrane region" description="Helical" evidence="1">
    <location>
        <begin position="20"/>
        <end position="44"/>
    </location>
</feature>
<organism evidence="2 3">
    <name type="scientific">Caerostris darwini</name>
    <dbReference type="NCBI Taxonomy" id="1538125"/>
    <lineage>
        <taxon>Eukaryota</taxon>
        <taxon>Metazoa</taxon>
        <taxon>Ecdysozoa</taxon>
        <taxon>Arthropoda</taxon>
        <taxon>Chelicerata</taxon>
        <taxon>Arachnida</taxon>
        <taxon>Araneae</taxon>
        <taxon>Araneomorphae</taxon>
        <taxon>Entelegynae</taxon>
        <taxon>Araneoidea</taxon>
        <taxon>Araneidae</taxon>
        <taxon>Caerostris</taxon>
    </lineage>
</organism>
<name>A0AAV4X111_9ARAC</name>
<keyword evidence="1" id="KW-1133">Transmembrane helix</keyword>
<protein>
    <recommendedName>
        <fullName evidence="4">Secreted protein</fullName>
    </recommendedName>
</protein>
<dbReference type="AlphaFoldDB" id="A0AAV4X111"/>
<evidence type="ECO:0008006" key="4">
    <source>
        <dbReference type="Google" id="ProtNLM"/>
    </source>
</evidence>
<dbReference type="Proteomes" id="UP001054837">
    <property type="component" value="Unassembled WGS sequence"/>
</dbReference>
<evidence type="ECO:0000313" key="2">
    <source>
        <dbReference type="EMBL" id="GIY88367.1"/>
    </source>
</evidence>
<gene>
    <name evidence="2" type="ORF">CDAR_403001</name>
</gene>
<dbReference type="EMBL" id="BPLQ01015487">
    <property type="protein sequence ID" value="GIY88367.1"/>
    <property type="molecule type" value="Genomic_DNA"/>
</dbReference>
<evidence type="ECO:0000313" key="3">
    <source>
        <dbReference type="Proteomes" id="UP001054837"/>
    </source>
</evidence>
<evidence type="ECO:0000256" key="1">
    <source>
        <dbReference type="SAM" id="Phobius"/>
    </source>
</evidence>
<keyword evidence="1" id="KW-0812">Transmembrane</keyword>
<proteinExistence type="predicted"/>